<evidence type="ECO:0000256" key="1">
    <source>
        <dbReference type="ARBA" id="ARBA00023015"/>
    </source>
</evidence>
<dbReference type="PROSITE" id="PS50977">
    <property type="entry name" value="HTH_TETR_2"/>
    <property type="match status" value="1"/>
</dbReference>
<keyword evidence="2 4" id="KW-0238">DNA-binding</keyword>
<evidence type="ECO:0000313" key="7">
    <source>
        <dbReference type="Proteomes" id="UP000251891"/>
    </source>
</evidence>
<dbReference type="PRINTS" id="PR00455">
    <property type="entry name" value="HTHTETR"/>
</dbReference>
<dbReference type="InterPro" id="IPR009057">
    <property type="entry name" value="Homeodomain-like_sf"/>
</dbReference>
<dbReference type="GO" id="GO:0000976">
    <property type="term" value="F:transcription cis-regulatory region binding"/>
    <property type="evidence" value="ECO:0007669"/>
    <property type="project" value="TreeGrafter"/>
</dbReference>
<evidence type="ECO:0000259" key="5">
    <source>
        <dbReference type="PROSITE" id="PS50977"/>
    </source>
</evidence>
<dbReference type="InterPro" id="IPR050109">
    <property type="entry name" value="HTH-type_TetR-like_transc_reg"/>
</dbReference>
<evidence type="ECO:0000313" key="6">
    <source>
        <dbReference type="EMBL" id="RAY12525.1"/>
    </source>
</evidence>
<dbReference type="EMBL" id="QLYX01000013">
    <property type="protein sequence ID" value="RAY12525.1"/>
    <property type="molecule type" value="Genomic_DNA"/>
</dbReference>
<dbReference type="Proteomes" id="UP000251891">
    <property type="component" value="Unassembled WGS sequence"/>
</dbReference>
<evidence type="ECO:0000256" key="4">
    <source>
        <dbReference type="PROSITE-ProRule" id="PRU00335"/>
    </source>
</evidence>
<dbReference type="SUPFAM" id="SSF46689">
    <property type="entry name" value="Homeodomain-like"/>
    <property type="match status" value="1"/>
</dbReference>
<dbReference type="AlphaFoldDB" id="A0A365H0A8"/>
<reference evidence="6 7" key="1">
    <citation type="submission" date="2018-06" db="EMBL/GenBank/DDBJ databases">
        <title>Actinomadura craniellae sp. nov. isolated from marine sponge Craniella sp.</title>
        <authorList>
            <person name="Li L."/>
            <person name="Xu Q.H."/>
            <person name="Lin H.W."/>
            <person name="Lu Y.H."/>
        </authorList>
    </citation>
    <scope>NUCLEOTIDE SEQUENCE [LARGE SCALE GENOMIC DNA]</scope>
    <source>
        <strain evidence="6 7">LHW63021</strain>
    </source>
</reference>
<keyword evidence="1" id="KW-0805">Transcription regulation</keyword>
<proteinExistence type="predicted"/>
<dbReference type="PANTHER" id="PTHR30055">
    <property type="entry name" value="HTH-TYPE TRANSCRIPTIONAL REGULATOR RUTR"/>
    <property type="match status" value="1"/>
</dbReference>
<protein>
    <submittedName>
        <fullName evidence="6">TetR/AcrR family transcriptional regulator</fullName>
    </submittedName>
</protein>
<feature type="domain" description="HTH tetR-type" evidence="5">
    <location>
        <begin position="53"/>
        <end position="113"/>
    </location>
</feature>
<dbReference type="Pfam" id="PF00440">
    <property type="entry name" value="TetR_N"/>
    <property type="match status" value="1"/>
</dbReference>
<keyword evidence="7" id="KW-1185">Reference proteome</keyword>
<dbReference type="PANTHER" id="PTHR30055:SF234">
    <property type="entry name" value="HTH-TYPE TRANSCRIPTIONAL REGULATOR BETI"/>
    <property type="match status" value="1"/>
</dbReference>
<dbReference type="GO" id="GO:0003700">
    <property type="term" value="F:DNA-binding transcription factor activity"/>
    <property type="evidence" value="ECO:0007669"/>
    <property type="project" value="TreeGrafter"/>
</dbReference>
<sequence>MAKKLGTAGAWHGFLTVVNDWDALGCLTMARGSPDSKHDHRQGRAVPVRARSHASRDAIIQGALALWRTKGFAATTVTDICKAANVSKALFYVYFARREDVLMEVEVFTIRDAHLAAQAVASRPYDLFDLIKAVIETLEQGVRHYPAELVFETVLETYRIERRALADGATEADLALLFLEPFEQARRDGELPAGIDIVRAARIAQVLVGDAIRCRAAGDLGEQPLAESLAREISALIGGLGPG</sequence>
<dbReference type="InterPro" id="IPR001647">
    <property type="entry name" value="HTH_TetR"/>
</dbReference>
<accession>A0A365H0A8</accession>
<organism evidence="6 7">
    <name type="scientific">Actinomadura craniellae</name>
    <dbReference type="NCBI Taxonomy" id="2231787"/>
    <lineage>
        <taxon>Bacteria</taxon>
        <taxon>Bacillati</taxon>
        <taxon>Actinomycetota</taxon>
        <taxon>Actinomycetes</taxon>
        <taxon>Streptosporangiales</taxon>
        <taxon>Thermomonosporaceae</taxon>
        <taxon>Actinomadura</taxon>
    </lineage>
</organism>
<feature type="DNA-binding region" description="H-T-H motif" evidence="4">
    <location>
        <begin position="76"/>
        <end position="95"/>
    </location>
</feature>
<keyword evidence="3" id="KW-0804">Transcription</keyword>
<dbReference type="Gene3D" id="1.10.357.10">
    <property type="entry name" value="Tetracycline Repressor, domain 2"/>
    <property type="match status" value="1"/>
</dbReference>
<evidence type="ECO:0000256" key="3">
    <source>
        <dbReference type="ARBA" id="ARBA00023163"/>
    </source>
</evidence>
<gene>
    <name evidence="6" type="ORF">DPM19_25705</name>
</gene>
<comment type="caution">
    <text evidence="6">The sequence shown here is derived from an EMBL/GenBank/DDBJ whole genome shotgun (WGS) entry which is preliminary data.</text>
</comment>
<evidence type="ECO:0000256" key="2">
    <source>
        <dbReference type="ARBA" id="ARBA00023125"/>
    </source>
</evidence>
<name>A0A365H0A8_9ACTN</name>